<keyword evidence="4 12" id="KW-0812">Transmembrane</keyword>
<feature type="domain" description="G-protein coupled receptors family 1 profile" evidence="15">
    <location>
        <begin position="41"/>
        <end position="293"/>
    </location>
</feature>
<keyword evidence="3" id="KW-1003">Cell membrane</keyword>
<dbReference type="GeneID" id="103038687"/>
<keyword evidence="7 14" id="KW-0472">Membrane</keyword>
<evidence type="ECO:0000256" key="6">
    <source>
        <dbReference type="ARBA" id="ARBA00023040"/>
    </source>
</evidence>
<dbReference type="KEGG" id="amex:103038687"/>
<organism evidence="16 17">
    <name type="scientific">Astyanax mexicanus</name>
    <name type="common">Blind cave fish</name>
    <name type="synonym">Astyanax fasciatus mexicanus</name>
    <dbReference type="NCBI Taxonomy" id="7994"/>
    <lineage>
        <taxon>Eukaryota</taxon>
        <taxon>Metazoa</taxon>
        <taxon>Chordata</taxon>
        <taxon>Craniata</taxon>
        <taxon>Vertebrata</taxon>
        <taxon>Euteleostomi</taxon>
        <taxon>Actinopterygii</taxon>
        <taxon>Neopterygii</taxon>
        <taxon>Teleostei</taxon>
        <taxon>Ostariophysi</taxon>
        <taxon>Characiformes</taxon>
        <taxon>Characoidei</taxon>
        <taxon>Acestrorhamphidae</taxon>
        <taxon>Acestrorhamphinae</taxon>
        <taxon>Astyanax</taxon>
    </lineage>
</organism>
<feature type="transmembrane region" description="Helical" evidence="14">
    <location>
        <begin position="141"/>
        <end position="160"/>
    </location>
</feature>
<reference evidence="16" key="1">
    <citation type="submission" date="2025-08" db="UniProtKB">
        <authorList>
            <consortium name="Ensembl"/>
        </authorList>
    </citation>
    <scope>IDENTIFICATION</scope>
</reference>
<dbReference type="GO" id="GO:0004930">
    <property type="term" value="F:G protein-coupled receptor activity"/>
    <property type="evidence" value="ECO:0007669"/>
    <property type="project" value="UniProtKB-KW"/>
</dbReference>
<evidence type="ECO:0000256" key="3">
    <source>
        <dbReference type="ARBA" id="ARBA00022475"/>
    </source>
</evidence>
<evidence type="ECO:0000256" key="11">
    <source>
        <dbReference type="ARBA" id="ARBA00023224"/>
    </source>
</evidence>
<evidence type="ECO:0000313" key="17">
    <source>
        <dbReference type="Proteomes" id="UP000694621"/>
    </source>
</evidence>
<comment type="similarity">
    <text evidence="2 12">Belongs to the G-protein coupled receptor 1 family.</text>
</comment>
<dbReference type="PRINTS" id="PR00237">
    <property type="entry name" value="GPCRRHODOPSN"/>
</dbReference>
<evidence type="ECO:0000256" key="13">
    <source>
        <dbReference type="SAM" id="MobiDB-lite"/>
    </source>
</evidence>
<dbReference type="PROSITE" id="PS50262">
    <property type="entry name" value="G_PROTEIN_RECEP_F1_2"/>
    <property type="match status" value="1"/>
</dbReference>
<feature type="compositionally biased region" description="Basic and acidic residues" evidence="13">
    <location>
        <begin position="333"/>
        <end position="346"/>
    </location>
</feature>
<feature type="transmembrane region" description="Helical" evidence="14">
    <location>
        <begin position="276"/>
        <end position="296"/>
    </location>
</feature>
<dbReference type="GO" id="GO:0010972">
    <property type="term" value="P:negative regulation of G2/M transition of mitotic cell cycle"/>
    <property type="evidence" value="ECO:0007669"/>
    <property type="project" value="TreeGrafter"/>
</dbReference>
<dbReference type="Ensembl" id="ENSAMXT00005008390.1">
    <property type="protein sequence ID" value="ENSAMXP00005007439.1"/>
    <property type="gene ID" value="ENSAMXG00005004446.1"/>
</dbReference>
<dbReference type="InterPro" id="IPR017452">
    <property type="entry name" value="GPCR_Rhodpsn_7TM"/>
</dbReference>
<feature type="region of interest" description="Disordered" evidence="13">
    <location>
        <begin position="326"/>
        <end position="346"/>
    </location>
</feature>
<dbReference type="GO" id="GO:0005886">
    <property type="term" value="C:plasma membrane"/>
    <property type="evidence" value="ECO:0007669"/>
    <property type="project" value="UniProtKB-SubCell"/>
</dbReference>
<evidence type="ECO:0000256" key="7">
    <source>
        <dbReference type="ARBA" id="ARBA00023136"/>
    </source>
</evidence>
<dbReference type="Pfam" id="PF00001">
    <property type="entry name" value="7tm_1"/>
    <property type="match status" value="1"/>
</dbReference>
<evidence type="ECO:0000256" key="5">
    <source>
        <dbReference type="ARBA" id="ARBA00022989"/>
    </source>
</evidence>
<feature type="transmembrane region" description="Helical" evidence="14">
    <location>
        <begin position="190"/>
        <end position="211"/>
    </location>
</feature>
<sequence>MAMTNGTFLPNSTDNCLLPYDSDRLPLLIVYSIALIVGLPANIVTVYLTFLQVRRQNVLGIYLLSLSVCDLMYLGTLPMWTIYINNGHCWTLGSLACKVTGYIFFNNMYISIFLLCCVSLDRYVAVIYPMESRVLRKKKRAIIVTTVIVAVVALGHIPVFTMKEGETENKEHKRCFEPGKTNLTLTGFNYSRFVIGFFIPLCVLVVTNHAVLTRVKESTGLGSEQKIKVRYLVVAVISIFLVCFTPYHVILLLRAISYHYSGWDCGFQQKLYTPYTISLGLSTINSAMNPLLYVLASDNIRKEICKSISSLCSGRFFRTHLRDHSLRNSSGGRSKDASRTDRKTQH</sequence>
<dbReference type="Proteomes" id="UP000694621">
    <property type="component" value="Unplaced"/>
</dbReference>
<dbReference type="SUPFAM" id="SSF81321">
    <property type="entry name" value="Family A G protein-coupled receptor-like"/>
    <property type="match status" value="1"/>
</dbReference>
<keyword evidence="8" id="KW-1015">Disulfide bond</keyword>
<dbReference type="PRINTS" id="PR01157">
    <property type="entry name" value="P2YPURNOCPTR"/>
</dbReference>
<feature type="transmembrane region" description="Helical" evidence="14">
    <location>
        <begin position="62"/>
        <end position="83"/>
    </location>
</feature>
<name>A0A8B9H7M9_ASTMX</name>
<evidence type="ECO:0000259" key="15">
    <source>
        <dbReference type="PROSITE" id="PS50262"/>
    </source>
</evidence>
<feature type="transmembrane region" description="Helical" evidence="14">
    <location>
        <begin position="231"/>
        <end position="256"/>
    </location>
</feature>
<evidence type="ECO:0000256" key="1">
    <source>
        <dbReference type="ARBA" id="ARBA00004651"/>
    </source>
</evidence>
<dbReference type="PANTHER" id="PTHR24234:SF7">
    <property type="entry name" value="G-PROTEIN COUPLED RECEPTOR 132-RELATED"/>
    <property type="match status" value="1"/>
</dbReference>
<keyword evidence="5 14" id="KW-1133">Transmembrane helix</keyword>
<accession>A0A8B9H7M9</accession>
<dbReference type="CTD" id="797380"/>
<evidence type="ECO:0000256" key="8">
    <source>
        <dbReference type="ARBA" id="ARBA00023157"/>
    </source>
</evidence>
<feature type="transmembrane region" description="Helical" evidence="14">
    <location>
        <begin position="28"/>
        <end position="50"/>
    </location>
</feature>
<dbReference type="InterPro" id="IPR000276">
    <property type="entry name" value="GPCR_Rhodpsn"/>
</dbReference>
<proteinExistence type="inferred from homology"/>
<dbReference type="AlphaFoldDB" id="A0A8B9H7M9"/>
<keyword evidence="6 12" id="KW-0297">G-protein coupled receptor</keyword>
<comment type="subcellular location">
    <subcellularLocation>
        <location evidence="1">Cell membrane</location>
        <topology evidence="1">Multi-pass membrane protein</topology>
    </subcellularLocation>
</comment>
<protein>
    <recommendedName>
        <fullName evidence="15">G-protein coupled receptors family 1 profile domain-containing protein</fullName>
    </recommendedName>
</protein>
<evidence type="ECO:0000256" key="9">
    <source>
        <dbReference type="ARBA" id="ARBA00023170"/>
    </source>
</evidence>
<dbReference type="FunFam" id="1.20.1070.10:FF:000065">
    <property type="entry name" value="G-protein coupled receptor 4"/>
    <property type="match status" value="1"/>
</dbReference>
<dbReference type="GO" id="GO:0000082">
    <property type="term" value="P:G1/S transition of mitotic cell cycle"/>
    <property type="evidence" value="ECO:0007669"/>
    <property type="project" value="TreeGrafter"/>
</dbReference>
<evidence type="ECO:0000256" key="14">
    <source>
        <dbReference type="SAM" id="Phobius"/>
    </source>
</evidence>
<keyword evidence="10" id="KW-0325">Glycoprotein</keyword>
<evidence type="ECO:0000256" key="10">
    <source>
        <dbReference type="ARBA" id="ARBA00023180"/>
    </source>
</evidence>
<dbReference type="PROSITE" id="PS00237">
    <property type="entry name" value="G_PROTEIN_RECEP_F1_1"/>
    <property type="match status" value="1"/>
</dbReference>
<evidence type="ECO:0000313" key="16">
    <source>
        <dbReference type="Ensembl" id="ENSAMXP00005007439.1"/>
    </source>
</evidence>
<evidence type="ECO:0000256" key="2">
    <source>
        <dbReference type="ARBA" id="ARBA00010663"/>
    </source>
</evidence>
<feature type="transmembrane region" description="Helical" evidence="14">
    <location>
        <begin position="103"/>
        <end position="120"/>
    </location>
</feature>
<dbReference type="Gene3D" id="1.20.1070.10">
    <property type="entry name" value="Rhodopsin 7-helix transmembrane proteins"/>
    <property type="match status" value="1"/>
</dbReference>
<evidence type="ECO:0000256" key="4">
    <source>
        <dbReference type="ARBA" id="ARBA00022692"/>
    </source>
</evidence>
<keyword evidence="9 12" id="KW-0675">Receptor</keyword>
<evidence type="ECO:0000256" key="12">
    <source>
        <dbReference type="RuleBase" id="RU000688"/>
    </source>
</evidence>
<dbReference type="PANTHER" id="PTHR24234">
    <property type="entry name" value="LYSOPHOSPHATIDIC ACID RECEPTOR 5/SPHINGOSYLPHOSPHORYLCHOLINE RECEPTOR"/>
    <property type="match status" value="1"/>
</dbReference>
<keyword evidence="11 12" id="KW-0807">Transducer</keyword>